<comment type="caution">
    <text evidence="2">The sequence shown here is derived from an EMBL/GenBank/DDBJ whole genome shotgun (WGS) entry which is preliminary data.</text>
</comment>
<keyword evidence="3" id="KW-1185">Reference proteome</keyword>
<gene>
    <name evidence="2" type="ORF">GTW23_12860</name>
</gene>
<dbReference type="InterPro" id="IPR000653">
    <property type="entry name" value="DegT/StrS_aminotransferase"/>
</dbReference>
<protein>
    <submittedName>
        <fullName evidence="2">Aminotransferase class I/II-fold pyridoxal phosphate-dependent enzyme</fullName>
    </submittedName>
</protein>
<evidence type="ECO:0000256" key="1">
    <source>
        <dbReference type="RuleBase" id="RU004508"/>
    </source>
</evidence>
<keyword evidence="2" id="KW-0032">Aminotransferase</keyword>
<reference evidence="2 3" key="1">
    <citation type="submission" date="2020-01" db="EMBL/GenBank/DDBJ databases">
        <title>Genomes of bacteria type strains.</title>
        <authorList>
            <person name="Chen J."/>
            <person name="Zhu S."/>
            <person name="Yang J."/>
        </authorList>
    </citation>
    <scope>NUCLEOTIDE SEQUENCE [LARGE SCALE GENOMIC DNA]</scope>
    <source>
        <strain evidence="2 3">DSM 16655</strain>
    </source>
</reference>
<organism evidence="2 3">
    <name type="scientific">Hoeflea alexandrii</name>
    <dbReference type="NCBI Taxonomy" id="288436"/>
    <lineage>
        <taxon>Bacteria</taxon>
        <taxon>Pseudomonadati</taxon>
        <taxon>Pseudomonadota</taxon>
        <taxon>Alphaproteobacteria</taxon>
        <taxon>Hyphomicrobiales</taxon>
        <taxon>Rhizobiaceae</taxon>
        <taxon>Hoeflea</taxon>
    </lineage>
</organism>
<dbReference type="EMBL" id="JAAAML010000002">
    <property type="protein sequence ID" value="MCO6409067.1"/>
    <property type="molecule type" value="Genomic_DNA"/>
</dbReference>
<dbReference type="RefSeq" id="WP_252916058.1">
    <property type="nucleotide sequence ID" value="NZ_JAAAML010000002.1"/>
</dbReference>
<dbReference type="PANTHER" id="PTHR30244">
    <property type="entry name" value="TRANSAMINASE"/>
    <property type="match status" value="1"/>
</dbReference>
<dbReference type="Proteomes" id="UP001320715">
    <property type="component" value="Unassembled WGS sequence"/>
</dbReference>
<dbReference type="PIRSF" id="PIRSF000390">
    <property type="entry name" value="PLP_StrS"/>
    <property type="match status" value="1"/>
</dbReference>
<keyword evidence="1" id="KW-0663">Pyridoxal phosphate</keyword>
<dbReference type="Gene3D" id="3.90.1150.10">
    <property type="entry name" value="Aspartate Aminotransferase, domain 1"/>
    <property type="match status" value="1"/>
</dbReference>
<dbReference type="InterPro" id="IPR015422">
    <property type="entry name" value="PyrdxlP-dep_Trfase_small"/>
</dbReference>
<sequence length="363" mass="39097">MQFIDLKTQYQLLKSEIDAGIHRVLEHGQYILGPEVAELEEKLAAYVGAKHCITVANGTDALQIAQMALGIAPGDEVITPGFTYIATAETVALLGAKPVYVDVDPRTYNLDPAALEAAITPRTRAIIPVSLYGQCADFDAINEIAARHGLPVIEDAAQSFGATYKGRKSCNLSLIACASFFPSKPLGCYGDGGAIFTSDDELAKIIRQIARHGQDRRYHHIRVGVNSRLDTIQAAVLLPKLARLDAELAARQAVAERYDSLLGDASVTTTPFVESFNQSAWAQYTIRTPDREAVQESLKQAGVPTAVHYPIPLNQQPAVADPDASLPTGDQVASEVMSLPMGPYLTEEDQNQVVTAVRTALKG</sequence>
<dbReference type="Pfam" id="PF01041">
    <property type="entry name" value="DegT_DnrJ_EryC1"/>
    <property type="match status" value="1"/>
</dbReference>
<dbReference type="PANTHER" id="PTHR30244:SF42">
    <property type="entry name" value="UDP-2-ACETAMIDO-2-DEOXY-3-OXO-D-GLUCURONATE AMINOTRANSFERASE"/>
    <property type="match status" value="1"/>
</dbReference>
<comment type="similarity">
    <text evidence="1">Belongs to the DegT/DnrJ/EryC1 family.</text>
</comment>
<dbReference type="Gene3D" id="3.40.640.10">
    <property type="entry name" value="Type I PLP-dependent aspartate aminotransferase-like (Major domain)"/>
    <property type="match status" value="1"/>
</dbReference>
<evidence type="ECO:0000313" key="2">
    <source>
        <dbReference type="EMBL" id="MCO6409067.1"/>
    </source>
</evidence>
<name>A0ABT1CS83_9HYPH</name>
<dbReference type="InterPro" id="IPR015424">
    <property type="entry name" value="PyrdxlP-dep_Trfase"/>
</dbReference>
<proteinExistence type="inferred from homology"/>
<keyword evidence="2" id="KW-0808">Transferase</keyword>
<dbReference type="InterPro" id="IPR015421">
    <property type="entry name" value="PyrdxlP-dep_Trfase_major"/>
</dbReference>
<evidence type="ECO:0000313" key="3">
    <source>
        <dbReference type="Proteomes" id="UP001320715"/>
    </source>
</evidence>
<dbReference type="GO" id="GO:0008483">
    <property type="term" value="F:transaminase activity"/>
    <property type="evidence" value="ECO:0007669"/>
    <property type="project" value="UniProtKB-KW"/>
</dbReference>
<accession>A0ABT1CS83</accession>
<dbReference type="CDD" id="cd00616">
    <property type="entry name" value="AHBA_syn"/>
    <property type="match status" value="1"/>
</dbReference>
<dbReference type="SUPFAM" id="SSF53383">
    <property type="entry name" value="PLP-dependent transferases"/>
    <property type="match status" value="1"/>
</dbReference>